<comment type="caution">
    <text evidence="3">The sequence shown here is derived from an EMBL/GenBank/DDBJ whole genome shotgun (WGS) entry which is preliminary data.</text>
</comment>
<evidence type="ECO:0000256" key="1">
    <source>
        <dbReference type="ARBA" id="ARBA00004167"/>
    </source>
</evidence>
<accession>A0A2S9Q9Z7</accession>
<proteinExistence type="predicted"/>
<sequence length="351" mass="37478">MATIRRYPFFSHARVEASSFLGVYRRGRLARSGRGQAVWFSPQGSTSLVEVPADDRNHIVAVTGRTADFQTVSVQGLASWRAQEPALLAERIDFSVDLRTGSYRADPVTQVESLIDGLVKTAVERFLSARSIGAVLAEGVGALLSEVERDLAATGSLAAIGVALTGIHLSDLTPSPELVRALRQPTAEKLQQAADEATFARRAAAVEKEAAIAENETKAKIRLEEERGRLFERERENELAQARTAADKNLVAAEGEATARELTARSQAVTRGVASEAEAEAIRRLDEARLAGERVRAEIANTLPVLIPVAEALKEAFANAKVGTLNLGPDVLAQLGTVLGAALAKGEKQVG</sequence>
<name>A0A2S9Q9Z7_9HYPH</name>
<dbReference type="RefSeq" id="WP_105863451.1">
    <property type="nucleotide sequence ID" value="NZ_PUEJ01000006.1"/>
</dbReference>
<feature type="domain" description="Band 7" evidence="2">
    <location>
        <begin position="23"/>
        <end position="203"/>
    </location>
</feature>
<evidence type="ECO:0000313" key="3">
    <source>
        <dbReference type="EMBL" id="PRH86154.1"/>
    </source>
</evidence>
<gene>
    <name evidence="3" type="ORF">C5L14_18055</name>
</gene>
<dbReference type="Proteomes" id="UP000237682">
    <property type="component" value="Unassembled WGS sequence"/>
</dbReference>
<comment type="subcellular location">
    <subcellularLocation>
        <location evidence="1">Membrane</location>
        <topology evidence="1">Single-pass membrane protein</topology>
    </subcellularLocation>
</comment>
<organism evidence="3 4">
    <name type="scientific">Labrys okinawensis</name>
    <dbReference type="NCBI Taxonomy" id="346911"/>
    <lineage>
        <taxon>Bacteria</taxon>
        <taxon>Pseudomonadati</taxon>
        <taxon>Pseudomonadota</taxon>
        <taxon>Alphaproteobacteria</taxon>
        <taxon>Hyphomicrobiales</taxon>
        <taxon>Xanthobacteraceae</taxon>
        <taxon>Labrys</taxon>
    </lineage>
</organism>
<keyword evidence="4" id="KW-1185">Reference proteome</keyword>
<dbReference type="OrthoDB" id="3469168at2"/>
<dbReference type="Gene3D" id="3.30.479.30">
    <property type="entry name" value="Band 7 domain"/>
    <property type="match status" value="1"/>
</dbReference>
<reference evidence="3 4" key="1">
    <citation type="submission" date="2018-02" db="EMBL/GenBank/DDBJ databases">
        <title>Whole genome sequencing of endophytic bacterium.</title>
        <authorList>
            <person name="Eedara R."/>
            <person name="Podile A.R."/>
        </authorList>
    </citation>
    <scope>NUCLEOTIDE SEQUENCE [LARGE SCALE GENOMIC DNA]</scope>
    <source>
        <strain evidence="3 4">RP1T</strain>
    </source>
</reference>
<evidence type="ECO:0000259" key="2">
    <source>
        <dbReference type="Pfam" id="PF01145"/>
    </source>
</evidence>
<evidence type="ECO:0000313" key="4">
    <source>
        <dbReference type="Proteomes" id="UP000237682"/>
    </source>
</evidence>
<dbReference type="AlphaFoldDB" id="A0A2S9Q9Z7"/>
<dbReference type="InterPro" id="IPR001107">
    <property type="entry name" value="Band_7"/>
</dbReference>
<protein>
    <submittedName>
        <fullName evidence="3">Band 7 protein</fullName>
    </submittedName>
</protein>
<dbReference type="GO" id="GO:0016020">
    <property type="term" value="C:membrane"/>
    <property type="evidence" value="ECO:0007669"/>
    <property type="project" value="UniProtKB-SubCell"/>
</dbReference>
<dbReference type="EMBL" id="PUEJ01000006">
    <property type="protein sequence ID" value="PRH86154.1"/>
    <property type="molecule type" value="Genomic_DNA"/>
</dbReference>
<dbReference type="Pfam" id="PF01145">
    <property type="entry name" value="Band_7"/>
    <property type="match status" value="1"/>
</dbReference>
<dbReference type="InterPro" id="IPR036013">
    <property type="entry name" value="Band_7/SPFH_dom_sf"/>
</dbReference>